<accession>A0A915HKY8</accession>
<evidence type="ECO:0000313" key="1">
    <source>
        <dbReference type="Proteomes" id="UP000887565"/>
    </source>
</evidence>
<proteinExistence type="predicted"/>
<dbReference type="WBParaSite" id="nRc.2.0.1.t02334-RA">
    <property type="protein sequence ID" value="nRc.2.0.1.t02334-RA"/>
    <property type="gene ID" value="nRc.2.0.1.g02334"/>
</dbReference>
<organism evidence="1 2">
    <name type="scientific">Romanomermis culicivorax</name>
    <name type="common">Nematode worm</name>
    <dbReference type="NCBI Taxonomy" id="13658"/>
    <lineage>
        <taxon>Eukaryota</taxon>
        <taxon>Metazoa</taxon>
        <taxon>Ecdysozoa</taxon>
        <taxon>Nematoda</taxon>
        <taxon>Enoplea</taxon>
        <taxon>Dorylaimia</taxon>
        <taxon>Mermithida</taxon>
        <taxon>Mermithoidea</taxon>
        <taxon>Mermithidae</taxon>
        <taxon>Romanomermis</taxon>
    </lineage>
</organism>
<dbReference type="Proteomes" id="UP000887565">
    <property type="component" value="Unplaced"/>
</dbReference>
<name>A0A915HKY8_ROMCU</name>
<evidence type="ECO:0000313" key="2">
    <source>
        <dbReference type="WBParaSite" id="nRc.2.0.1.t02334-RA"/>
    </source>
</evidence>
<keyword evidence="1" id="KW-1185">Reference proteome</keyword>
<sequence>EYDDTAIFANTDTEVTNILYDIARNAQSYGLRINADKIKVLTTKGSLASTASKLSRYKSSSSWVHWCKKRK</sequence>
<dbReference type="AlphaFoldDB" id="A0A915HKY8"/>
<reference evidence="2" key="1">
    <citation type="submission" date="2022-11" db="UniProtKB">
        <authorList>
            <consortium name="WormBaseParasite"/>
        </authorList>
    </citation>
    <scope>IDENTIFICATION</scope>
</reference>
<protein>
    <submittedName>
        <fullName evidence="2">Reverse transcriptase domain-containing protein</fullName>
    </submittedName>
</protein>